<name>A0A0F8WAD7_9ZZZZ</name>
<accession>A0A0F8WAD7</accession>
<organism evidence="1">
    <name type="scientific">marine sediment metagenome</name>
    <dbReference type="NCBI Taxonomy" id="412755"/>
    <lineage>
        <taxon>unclassified sequences</taxon>
        <taxon>metagenomes</taxon>
        <taxon>ecological metagenomes</taxon>
    </lineage>
</organism>
<comment type="caution">
    <text evidence="1">The sequence shown here is derived from an EMBL/GenBank/DDBJ whole genome shotgun (WGS) entry which is preliminary data.</text>
</comment>
<sequence length="23" mass="2867">IIIVLEDMYRKGDLFFIRNKVKR</sequence>
<protein>
    <submittedName>
        <fullName evidence="1">Uncharacterized protein</fullName>
    </submittedName>
</protein>
<proteinExistence type="predicted"/>
<feature type="non-terminal residue" evidence="1">
    <location>
        <position position="1"/>
    </location>
</feature>
<gene>
    <name evidence="1" type="ORF">LCGC14_3091410</name>
</gene>
<dbReference type="EMBL" id="LAZR01066337">
    <property type="protein sequence ID" value="KKK53772.1"/>
    <property type="molecule type" value="Genomic_DNA"/>
</dbReference>
<reference evidence="1" key="1">
    <citation type="journal article" date="2015" name="Nature">
        <title>Complex archaea that bridge the gap between prokaryotes and eukaryotes.</title>
        <authorList>
            <person name="Spang A."/>
            <person name="Saw J.H."/>
            <person name="Jorgensen S.L."/>
            <person name="Zaremba-Niedzwiedzka K."/>
            <person name="Martijn J."/>
            <person name="Lind A.E."/>
            <person name="van Eijk R."/>
            <person name="Schleper C."/>
            <person name="Guy L."/>
            <person name="Ettema T.J."/>
        </authorList>
    </citation>
    <scope>NUCLEOTIDE SEQUENCE</scope>
</reference>
<evidence type="ECO:0000313" key="1">
    <source>
        <dbReference type="EMBL" id="KKK53772.1"/>
    </source>
</evidence>
<dbReference type="AlphaFoldDB" id="A0A0F8WAD7"/>